<keyword evidence="2" id="KW-1185">Reference proteome</keyword>
<reference evidence="1" key="1">
    <citation type="submission" date="2023-10" db="EMBL/GenBank/DDBJ databases">
        <title>Genome assembly of Pristionchus species.</title>
        <authorList>
            <person name="Yoshida K."/>
            <person name="Sommer R.J."/>
        </authorList>
    </citation>
    <scope>NUCLEOTIDE SEQUENCE</scope>
    <source>
        <strain evidence="1">RS0144</strain>
    </source>
</reference>
<accession>A0AAV5U5L3</accession>
<name>A0AAV5U5L3_9BILA</name>
<evidence type="ECO:0000313" key="2">
    <source>
        <dbReference type="Proteomes" id="UP001432027"/>
    </source>
</evidence>
<evidence type="ECO:0000313" key="1">
    <source>
        <dbReference type="EMBL" id="GMT01738.1"/>
    </source>
</evidence>
<comment type="caution">
    <text evidence="1">The sequence shown here is derived from an EMBL/GenBank/DDBJ whole genome shotgun (WGS) entry which is preliminary data.</text>
</comment>
<organism evidence="1 2">
    <name type="scientific">Pristionchus entomophagus</name>
    <dbReference type="NCBI Taxonomy" id="358040"/>
    <lineage>
        <taxon>Eukaryota</taxon>
        <taxon>Metazoa</taxon>
        <taxon>Ecdysozoa</taxon>
        <taxon>Nematoda</taxon>
        <taxon>Chromadorea</taxon>
        <taxon>Rhabditida</taxon>
        <taxon>Rhabditina</taxon>
        <taxon>Diplogasteromorpha</taxon>
        <taxon>Diplogasteroidea</taxon>
        <taxon>Neodiplogasteridae</taxon>
        <taxon>Pristionchus</taxon>
    </lineage>
</organism>
<proteinExistence type="predicted"/>
<dbReference type="EMBL" id="BTSX01000005">
    <property type="protein sequence ID" value="GMT01738.1"/>
    <property type="molecule type" value="Genomic_DNA"/>
</dbReference>
<dbReference type="AlphaFoldDB" id="A0AAV5U5L3"/>
<feature type="non-terminal residue" evidence="1">
    <location>
        <position position="1"/>
    </location>
</feature>
<dbReference type="Proteomes" id="UP001432027">
    <property type="component" value="Unassembled WGS sequence"/>
</dbReference>
<protein>
    <submittedName>
        <fullName evidence="1">Uncharacterized protein</fullName>
    </submittedName>
</protein>
<gene>
    <name evidence="1" type="ORF">PENTCL1PPCAC_23912</name>
</gene>
<sequence>LIIVRSRMHNQFSRLIADYQMALRSVKMKSRRNSSSSWLAKVTACVHTSISRIVSKSDLSITSLRYLRRSQTQRTHNS</sequence>